<protein>
    <recommendedName>
        <fullName evidence="3">SIS domain-containing protein</fullName>
    </recommendedName>
</protein>
<feature type="domain" description="SIS" evidence="3">
    <location>
        <begin position="460"/>
        <end position="615"/>
    </location>
</feature>
<name>A0A1R1LP55_9MICC</name>
<dbReference type="STRING" id="554083.BKD30_01130"/>
<dbReference type="SUPFAM" id="SSF53756">
    <property type="entry name" value="UDP-Glycosyltransferase/glycogen phosphorylase"/>
    <property type="match status" value="1"/>
</dbReference>
<dbReference type="Gene3D" id="3.40.50.10490">
    <property type="entry name" value="Glucose-6-phosphate isomerase like protein, domain 1"/>
    <property type="match status" value="1"/>
</dbReference>
<dbReference type="RefSeq" id="WP_076700831.1">
    <property type="nucleotide sequence ID" value="NZ_MRDE01000006.1"/>
</dbReference>
<dbReference type="InterPro" id="IPR035461">
    <property type="entry name" value="GmhA/DiaA"/>
</dbReference>
<evidence type="ECO:0000313" key="4">
    <source>
        <dbReference type="EMBL" id="OMH29320.1"/>
    </source>
</evidence>
<reference evidence="4 5" key="1">
    <citation type="submission" date="2016-12" db="EMBL/GenBank/DDBJ databases">
        <title>Draft genome of Tersicoccus phoenicis 1P05MA.</title>
        <authorList>
            <person name="Nakajima Y."/>
            <person name="Yoshizawa S."/>
            <person name="Nakamura K."/>
            <person name="Ogura Y."/>
            <person name="Hayashi T."/>
            <person name="Kogure K."/>
        </authorList>
    </citation>
    <scope>NUCLEOTIDE SEQUENCE [LARGE SCALE GENOMIC DNA]</scope>
    <source>
        <strain evidence="4 5">1p05MA</strain>
    </source>
</reference>
<evidence type="ECO:0000256" key="2">
    <source>
        <dbReference type="ARBA" id="ARBA00022679"/>
    </source>
</evidence>
<dbReference type="GO" id="GO:1901135">
    <property type="term" value="P:carbohydrate derivative metabolic process"/>
    <property type="evidence" value="ECO:0007669"/>
    <property type="project" value="InterPro"/>
</dbReference>
<dbReference type="SUPFAM" id="SSF53697">
    <property type="entry name" value="SIS domain"/>
    <property type="match status" value="1"/>
</dbReference>
<evidence type="ECO:0000259" key="3">
    <source>
        <dbReference type="PROSITE" id="PS51464"/>
    </source>
</evidence>
<dbReference type="InterPro" id="IPR028098">
    <property type="entry name" value="Glyco_trans_4-like_N"/>
</dbReference>
<dbReference type="Pfam" id="PF13580">
    <property type="entry name" value="SIS_2"/>
    <property type="match status" value="1"/>
</dbReference>
<dbReference type="InterPro" id="IPR046348">
    <property type="entry name" value="SIS_dom_sf"/>
</dbReference>
<organism evidence="4 5">
    <name type="scientific">Tersicoccus phoenicis</name>
    <dbReference type="NCBI Taxonomy" id="554083"/>
    <lineage>
        <taxon>Bacteria</taxon>
        <taxon>Bacillati</taxon>
        <taxon>Actinomycetota</taxon>
        <taxon>Actinomycetes</taxon>
        <taxon>Micrococcales</taxon>
        <taxon>Micrococcaceae</taxon>
        <taxon>Tersicoccus</taxon>
    </lineage>
</organism>
<evidence type="ECO:0000256" key="1">
    <source>
        <dbReference type="ARBA" id="ARBA00022676"/>
    </source>
</evidence>
<dbReference type="CDD" id="cd05006">
    <property type="entry name" value="SIS_GmhA"/>
    <property type="match status" value="1"/>
</dbReference>
<comment type="caution">
    <text evidence="4">The sequence shown here is derived from an EMBL/GenBank/DDBJ whole genome shotgun (WGS) entry which is preliminary data.</text>
</comment>
<dbReference type="PANTHER" id="PTHR12526">
    <property type="entry name" value="GLYCOSYLTRANSFERASE"/>
    <property type="match status" value="1"/>
</dbReference>
<proteinExistence type="predicted"/>
<dbReference type="Gene3D" id="3.40.50.2000">
    <property type="entry name" value="Glycogen Phosphorylase B"/>
    <property type="match status" value="2"/>
</dbReference>
<sequence>MMNIAMVSEHASPLAALDGVDAGGQNVHVAQLAGALAARGHTVTVYTRRDDAEAPDVVALAPGVRVVHVPAGPPRALPKDDLAPFMAEFGRWLARSWIADGAPDLVHAHFWMSGLAARHAADALQIPLVQTFHALGAVKRRHQGLADTSPARRLAAETALLGGADAVLATCGDEKRELVALGADPERVAIVPCGVDLAAFTPPAPRGQEASDRTVEPVRIVALGRLVERKGVDTVIAALAALPASAPDSAVPNTSALNGAVLHIAGGPDAAELDEDPEAVRLTALARDLGVEDRVVLHGRVDRAGAAALLATADVVACTPWYEPFGMVPLEAMACGRPVVGSAVGGLLDSVDDGVTGLLVPPHDVDSTTAALARLLTDPDLAARMGRAGRDRVERLFGWDRVADRTETVYRRVLRRHRARQQKPRSDARAWFSTHLSELQHAARDAAAHADVVDRWGAQLATLLGAGGRVLVAGNGGSAAEAQHFTAELVGRFEDERTPLSALCLSAETSSLTAIGNDYGGAEVFARQVQAHGRPGDVVVLLSTSGRSANVLVAAERARTGGMHVWALTGPAPNPLAEAADEALTVDAGSTSVVQEMHLMLLHAVCAAVDARHAATPVPGPAAVPVAGRVMDGRERTEAGLLLGVEAG</sequence>
<keyword evidence="5" id="KW-1185">Reference proteome</keyword>
<dbReference type="Pfam" id="PF13439">
    <property type="entry name" value="Glyco_transf_4"/>
    <property type="match status" value="1"/>
</dbReference>
<dbReference type="PANTHER" id="PTHR12526:SF635">
    <property type="entry name" value="GLYCOSYL TRANSFERASE GROUP 1"/>
    <property type="match status" value="1"/>
</dbReference>
<keyword evidence="2" id="KW-0808">Transferase</keyword>
<dbReference type="AlphaFoldDB" id="A0A1R1LP55"/>
<gene>
    <name evidence="4" type="ORF">BKD30_01130</name>
</gene>
<dbReference type="InterPro" id="IPR001347">
    <property type="entry name" value="SIS_dom"/>
</dbReference>
<evidence type="ECO:0000313" key="5">
    <source>
        <dbReference type="Proteomes" id="UP000187085"/>
    </source>
</evidence>
<dbReference type="GO" id="GO:0016757">
    <property type="term" value="F:glycosyltransferase activity"/>
    <property type="evidence" value="ECO:0007669"/>
    <property type="project" value="UniProtKB-KW"/>
</dbReference>
<dbReference type="EMBL" id="MRDE01000006">
    <property type="protein sequence ID" value="OMH29320.1"/>
    <property type="molecule type" value="Genomic_DNA"/>
</dbReference>
<dbReference type="Proteomes" id="UP000187085">
    <property type="component" value="Unassembled WGS sequence"/>
</dbReference>
<keyword evidence="1" id="KW-0328">Glycosyltransferase</keyword>
<dbReference type="GO" id="GO:0097367">
    <property type="term" value="F:carbohydrate derivative binding"/>
    <property type="evidence" value="ECO:0007669"/>
    <property type="project" value="InterPro"/>
</dbReference>
<accession>A0A1R1LP55</accession>
<dbReference type="Pfam" id="PF00534">
    <property type="entry name" value="Glycos_transf_1"/>
    <property type="match status" value="1"/>
</dbReference>
<dbReference type="InterPro" id="IPR001296">
    <property type="entry name" value="Glyco_trans_1"/>
</dbReference>
<dbReference type="PROSITE" id="PS51464">
    <property type="entry name" value="SIS"/>
    <property type="match status" value="1"/>
</dbReference>